<organism evidence="1 2">
    <name type="scientific">Dendrothele bispora (strain CBS 962.96)</name>
    <dbReference type="NCBI Taxonomy" id="1314807"/>
    <lineage>
        <taxon>Eukaryota</taxon>
        <taxon>Fungi</taxon>
        <taxon>Dikarya</taxon>
        <taxon>Basidiomycota</taxon>
        <taxon>Agaricomycotina</taxon>
        <taxon>Agaricomycetes</taxon>
        <taxon>Agaricomycetidae</taxon>
        <taxon>Agaricales</taxon>
        <taxon>Agaricales incertae sedis</taxon>
        <taxon>Dendrothele</taxon>
    </lineage>
</organism>
<feature type="non-terminal residue" evidence="1">
    <location>
        <position position="226"/>
    </location>
</feature>
<keyword evidence="2" id="KW-1185">Reference proteome</keyword>
<accession>A0A4S8MED0</accession>
<protein>
    <submittedName>
        <fullName evidence="1">Uncharacterized protein</fullName>
    </submittedName>
</protein>
<name>A0A4S8MED0_DENBC</name>
<sequence>AMQVHICIAMGLASATETPITPPAQLKERFAARFRTQDDFSSLVRNLGNRPAQQPHLQHIQAARTHFHNNAATGNSLGKDVARVEDLTLRILFSMMNQYGFETWCPDLSDSPSSLYNNAHRAFAVDSFQQACMMGGYLWFGVIPEQYQDTFLLAKIYDSYVFGTLKDKARKEARDPGALERRQEANLIGKRRRSLAANRELFLRTNGYPDRVIKAVAGSYCASEDE</sequence>
<proteinExistence type="predicted"/>
<dbReference type="Proteomes" id="UP000297245">
    <property type="component" value="Unassembled WGS sequence"/>
</dbReference>
<reference evidence="1 2" key="1">
    <citation type="journal article" date="2019" name="Nat. Ecol. Evol.">
        <title>Megaphylogeny resolves global patterns of mushroom evolution.</title>
        <authorList>
            <person name="Varga T."/>
            <person name="Krizsan K."/>
            <person name="Foldi C."/>
            <person name="Dima B."/>
            <person name="Sanchez-Garcia M."/>
            <person name="Sanchez-Ramirez S."/>
            <person name="Szollosi G.J."/>
            <person name="Szarkandi J.G."/>
            <person name="Papp V."/>
            <person name="Albert L."/>
            <person name="Andreopoulos W."/>
            <person name="Angelini C."/>
            <person name="Antonin V."/>
            <person name="Barry K.W."/>
            <person name="Bougher N.L."/>
            <person name="Buchanan P."/>
            <person name="Buyck B."/>
            <person name="Bense V."/>
            <person name="Catcheside P."/>
            <person name="Chovatia M."/>
            <person name="Cooper J."/>
            <person name="Damon W."/>
            <person name="Desjardin D."/>
            <person name="Finy P."/>
            <person name="Geml J."/>
            <person name="Haridas S."/>
            <person name="Hughes K."/>
            <person name="Justo A."/>
            <person name="Karasinski D."/>
            <person name="Kautmanova I."/>
            <person name="Kiss B."/>
            <person name="Kocsube S."/>
            <person name="Kotiranta H."/>
            <person name="LaButti K.M."/>
            <person name="Lechner B.E."/>
            <person name="Liimatainen K."/>
            <person name="Lipzen A."/>
            <person name="Lukacs Z."/>
            <person name="Mihaltcheva S."/>
            <person name="Morgado L.N."/>
            <person name="Niskanen T."/>
            <person name="Noordeloos M.E."/>
            <person name="Ohm R.A."/>
            <person name="Ortiz-Santana B."/>
            <person name="Ovrebo C."/>
            <person name="Racz N."/>
            <person name="Riley R."/>
            <person name="Savchenko A."/>
            <person name="Shiryaev A."/>
            <person name="Soop K."/>
            <person name="Spirin V."/>
            <person name="Szebenyi C."/>
            <person name="Tomsovsky M."/>
            <person name="Tulloss R.E."/>
            <person name="Uehling J."/>
            <person name="Grigoriev I.V."/>
            <person name="Vagvolgyi C."/>
            <person name="Papp T."/>
            <person name="Martin F.M."/>
            <person name="Miettinen O."/>
            <person name="Hibbett D.S."/>
            <person name="Nagy L.G."/>
        </authorList>
    </citation>
    <scope>NUCLEOTIDE SEQUENCE [LARGE SCALE GENOMIC DNA]</scope>
    <source>
        <strain evidence="1 2">CBS 962.96</strain>
    </source>
</reference>
<feature type="non-terminal residue" evidence="1">
    <location>
        <position position="1"/>
    </location>
</feature>
<evidence type="ECO:0000313" key="1">
    <source>
        <dbReference type="EMBL" id="THV00965.1"/>
    </source>
</evidence>
<dbReference type="AlphaFoldDB" id="A0A4S8MED0"/>
<dbReference type="EMBL" id="ML179096">
    <property type="protein sequence ID" value="THV00965.1"/>
    <property type="molecule type" value="Genomic_DNA"/>
</dbReference>
<gene>
    <name evidence="1" type="ORF">K435DRAFT_590909</name>
</gene>
<evidence type="ECO:0000313" key="2">
    <source>
        <dbReference type="Proteomes" id="UP000297245"/>
    </source>
</evidence>
<dbReference type="OrthoDB" id="3045408at2759"/>